<dbReference type="InterPro" id="IPR011010">
    <property type="entry name" value="DNA_brk_join_enz"/>
</dbReference>
<dbReference type="EMBL" id="VSRR010001497">
    <property type="protein sequence ID" value="MPC25694.1"/>
    <property type="molecule type" value="Genomic_DNA"/>
</dbReference>
<dbReference type="OrthoDB" id="2348824at2759"/>
<dbReference type="AlphaFoldDB" id="A0A5B7DY43"/>
<dbReference type="GO" id="GO:0015074">
    <property type="term" value="P:DNA integration"/>
    <property type="evidence" value="ECO:0007669"/>
    <property type="project" value="InterPro"/>
</dbReference>
<keyword evidence="1" id="KW-0233">DNA recombination</keyword>
<dbReference type="SUPFAM" id="SSF56349">
    <property type="entry name" value="DNA breaking-rejoining enzymes"/>
    <property type="match status" value="1"/>
</dbReference>
<dbReference type="PANTHER" id="PTHR35617">
    <property type="entry name" value="PHAGE_INTEGRASE DOMAIN-CONTAINING PROTEIN"/>
    <property type="match status" value="1"/>
</dbReference>
<keyword evidence="2" id="KW-0067">ATP-binding</keyword>
<proteinExistence type="predicted"/>
<name>A0A5B7DY43_PORTR</name>
<gene>
    <name evidence="2" type="primary">ABCF2_0</name>
    <name evidence="2" type="ORF">E2C01_018817</name>
</gene>
<keyword evidence="2" id="KW-0547">Nucleotide-binding</keyword>
<dbReference type="PANTHER" id="PTHR35617:SF3">
    <property type="entry name" value="CORE-BINDING (CB) DOMAIN-CONTAINING PROTEIN"/>
    <property type="match status" value="1"/>
</dbReference>
<dbReference type="GO" id="GO:0006310">
    <property type="term" value="P:DNA recombination"/>
    <property type="evidence" value="ECO:0007669"/>
    <property type="project" value="UniProtKB-KW"/>
</dbReference>
<dbReference type="Gene3D" id="1.10.443.10">
    <property type="entry name" value="Intergrase catalytic core"/>
    <property type="match status" value="1"/>
</dbReference>
<dbReference type="InterPro" id="IPR013762">
    <property type="entry name" value="Integrase-like_cat_sf"/>
</dbReference>
<evidence type="ECO:0000256" key="1">
    <source>
        <dbReference type="ARBA" id="ARBA00023172"/>
    </source>
</evidence>
<dbReference type="GO" id="GO:0005524">
    <property type="term" value="F:ATP binding"/>
    <property type="evidence" value="ECO:0007669"/>
    <property type="project" value="UniProtKB-KW"/>
</dbReference>
<evidence type="ECO:0000313" key="3">
    <source>
        <dbReference type="Proteomes" id="UP000324222"/>
    </source>
</evidence>
<protein>
    <submittedName>
        <fullName evidence="2">ATP-binding cassette sub-family F member 2</fullName>
    </submittedName>
</protein>
<evidence type="ECO:0000313" key="2">
    <source>
        <dbReference type="EMBL" id="MPC25694.1"/>
    </source>
</evidence>
<sequence length="217" mass="24544">MATLRASTTSCLMLLVSGQRGQTLHLLDIRNMTVSNSKVSFRIGDFLKTSRPGNHLSELVFEAYDPNRLICVYTAIRSYLDRTRETRGSTTKFFVTTKNPVKLASRDTLHRWTKVAMRDAGIDLSIFSPHSTRSASSSKASLTLPVPLILAIMGWSTESVFAKYYKKPLCSQHRFAHVAEEIWICENQTVTKWEGDILSYKEMLKKKETSNSTRSNA</sequence>
<organism evidence="2 3">
    <name type="scientific">Portunus trituberculatus</name>
    <name type="common">Swimming crab</name>
    <name type="synonym">Neptunus trituberculatus</name>
    <dbReference type="NCBI Taxonomy" id="210409"/>
    <lineage>
        <taxon>Eukaryota</taxon>
        <taxon>Metazoa</taxon>
        <taxon>Ecdysozoa</taxon>
        <taxon>Arthropoda</taxon>
        <taxon>Crustacea</taxon>
        <taxon>Multicrustacea</taxon>
        <taxon>Malacostraca</taxon>
        <taxon>Eumalacostraca</taxon>
        <taxon>Eucarida</taxon>
        <taxon>Decapoda</taxon>
        <taxon>Pleocyemata</taxon>
        <taxon>Brachyura</taxon>
        <taxon>Eubrachyura</taxon>
        <taxon>Portunoidea</taxon>
        <taxon>Portunidae</taxon>
        <taxon>Portuninae</taxon>
        <taxon>Portunus</taxon>
    </lineage>
</organism>
<comment type="caution">
    <text evidence="2">The sequence shown here is derived from an EMBL/GenBank/DDBJ whole genome shotgun (WGS) entry which is preliminary data.</text>
</comment>
<accession>A0A5B7DY43</accession>
<dbReference type="GO" id="GO:0003677">
    <property type="term" value="F:DNA binding"/>
    <property type="evidence" value="ECO:0007669"/>
    <property type="project" value="InterPro"/>
</dbReference>
<dbReference type="Proteomes" id="UP000324222">
    <property type="component" value="Unassembled WGS sequence"/>
</dbReference>
<reference evidence="2 3" key="1">
    <citation type="submission" date="2019-05" db="EMBL/GenBank/DDBJ databases">
        <title>Another draft genome of Portunus trituberculatus and its Hox gene families provides insights of decapod evolution.</title>
        <authorList>
            <person name="Jeong J.-H."/>
            <person name="Song I."/>
            <person name="Kim S."/>
            <person name="Choi T."/>
            <person name="Kim D."/>
            <person name="Ryu S."/>
            <person name="Kim W."/>
        </authorList>
    </citation>
    <scope>NUCLEOTIDE SEQUENCE [LARGE SCALE GENOMIC DNA]</scope>
    <source>
        <tissue evidence="2">Muscle</tissue>
    </source>
</reference>
<keyword evidence="3" id="KW-1185">Reference proteome</keyword>